<protein>
    <submittedName>
        <fullName evidence="1">Uncharacterized protein</fullName>
    </submittedName>
</protein>
<proteinExistence type="predicted"/>
<feature type="non-terminal residue" evidence="1">
    <location>
        <position position="1"/>
    </location>
</feature>
<evidence type="ECO:0000313" key="2">
    <source>
        <dbReference type="Proteomes" id="UP000663844"/>
    </source>
</evidence>
<sequence>DLLFPNEFRSFEQCDNITQNEFEEYHNQWLLCTSSSSLCLNSKLKKYLTYLESSLRFKIYLTIENDDVHN</sequence>
<comment type="caution">
    <text evidence="1">The sequence shown here is derived from an EMBL/GenBank/DDBJ whole genome shotgun (WGS) entry which is preliminary data.</text>
</comment>
<dbReference type="AlphaFoldDB" id="A0A820N608"/>
<evidence type="ECO:0000313" key="1">
    <source>
        <dbReference type="EMBL" id="CAF4382751.1"/>
    </source>
</evidence>
<accession>A0A820N608</accession>
<name>A0A820N608_9BILA</name>
<dbReference type="Proteomes" id="UP000663844">
    <property type="component" value="Unassembled WGS sequence"/>
</dbReference>
<feature type="non-terminal residue" evidence="1">
    <location>
        <position position="70"/>
    </location>
</feature>
<dbReference type="EMBL" id="CAJOAZ010024222">
    <property type="protein sequence ID" value="CAF4382751.1"/>
    <property type="molecule type" value="Genomic_DNA"/>
</dbReference>
<reference evidence="1" key="1">
    <citation type="submission" date="2021-02" db="EMBL/GenBank/DDBJ databases">
        <authorList>
            <person name="Nowell W R."/>
        </authorList>
    </citation>
    <scope>NUCLEOTIDE SEQUENCE</scope>
</reference>
<gene>
    <name evidence="1" type="ORF">OXD698_LOCUS50455</name>
</gene>
<organism evidence="1 2">
    <name type="scientific">Adineta steineri</name>
    <dbReference type="NCBI Taxonomy" id="433720"/>
    <lineage>
        <taxon>Eukaryota</taxon>
        <taxon>Metazoa</taxon>
        <taxon>Spiralia</taxon>
        <taxon>Gnathifera</taxon>
        <taxon>Rotifera</taxon>
        <taxon>Eurotatoria</taxon>
        <taxon>Bdelloidea</taxon>
        <taxon>Adinetida</taxon>
        <taxon>Adinetidae</taxon>
        <taxon>Adineta</taxon>
    </lineage>
</organism>